<comment type="caution">
    <text evidence="3">The sequence shown here is derived from an EMBL/GenBank/DDBJ whole genome shotgun (WGS) entry which is preliminary data.</text>
</comment>
<dbReference type="Proteomes" id="UP001589740">
    <property type="component" value="Unassembled WGS sequence"/>
</dbReference>
<gene>
    <name evidence="3" type="ORF">ACFFLE_03555</name>
</gene>
<dbReference type="PROSITE" id="PS51257">
    <property type="entry name" value="PROKAR_LIPOPROTEIN"/>
    <property type="match status" value="1"/>
</dbReference>
<evidence type="ECO:0000313" key="4">
    <source>
        <dbReference type="Proteomes" id="UP001589740"/>
    </source>
</evidence>
<evidence type="ECO:0000313" key="3">
    <source>
        <dbReference type="EMBL" id="MFB9860181.1"/>
    </source>
</evidence>
<dbReference type="InterPro" id="IPR025007">
    <property type="entry name" value="DUF3899"/>
</dbReference>
<keyword evidence="1" id="KW-1133">Transmembrane helix</keyword>
<keyword evidence="1" id="KW-0812">Transmembrane</keyword>
<evidence type="ECO:0000256" key="1">
    <source>
        <dbReference type="SAM" id="Phobius"/>
    </source>
</evidence>
<keyword evidence="1" id="KW-0472">Membrane</keyword>
<reference evidence="3 4" key="1">
    <citation type="submission" date="2024-09" db="EMBL/GenBank/DDBJ databases">
        <authorList>
            <person name="Sun Q."/>
            <person name="Mori K."/>
        </authorList>
    </citation>
    <scope>NUCLEOTIDE SEQUENCE [LARGE SCALE GENOMIC DNA]</scope>
    <source>
        <strain evidence="3 4">JCM 12822</strain>
    </source>
</reference>
<dbReference type="RefSeq" id="WP_380569777.1">
    <property type="nucleotide sequence ID" value="NZ_JBHMAH010000009.1"/>
</dbReference>
<proteinExistence type="predicted"/>
<dbReference type="Pfam" id="PF13038">
    <property type="entry name" value="DUF3899"/>
    <property type="match status" value="1"/>
</dbReference>
<feature type="transmembrane region" description="Helical" evidence="1">
    <location>
        <begin position="32"/>
        <end position="52"/>
    </location>
</feature>
<dbReference type="EMBL" id="JBHMAH010000009">
    <property type="protein sequence ID" value="MFB9860181.1"/>
    <property type="molecule type" value="Genomic_DNA"/>
</dbReference>
<protein>
    <submittedName>
        <fullName evidence="3">DUF3899 domain-containing protein</fullName>
    </submittedName>
</protein>
<accession>A0ABV5Z3A9</accession>
<evidence type="ECO:0000259" key="2">
    <source>
        <dbReference type="Pfam" id="PF13038"/>
    </source>
</evidence>
<keyword evidence="4" id="KW-1185">Reference proteome</keyword>
<sequence length="118" mass="13431">MKTVSKKTVLIYLTAAACLILLPVAVNIPIEYLNLFFMVGLLLFIAGGFMWMMNKGVYNAIFNNFKKILRHDSKLETFVAEQDAELKDKRNFRRTGSGLWVLSMGILLIVFSTIVSMY</sequence>
<feature type="transmembrane region" description="Helical" evidence="1">
    <location>
        <begin position="97"/>
        <end position="117"/>
    </location>
</feature>
<name>A0ABV5Z3A9_9STAP</name>
<feature type="domain" description="DUF3899" evidence="2">
    <location>
        <begin position="34"/>
        <end position="116"/>
    </location>
</feature>
<organism evidence="3 4">
    <name type="scientific">Salinicoccus siamensis</name>
    <dbReference type="NCBI Taxonomy" id="381830"/>
    <lineage>
        <taxon>Bacteria</taxon>
        <taxon>Bacillati</taxon>
        <taxon>Bacillota</taxon>
        <taxon>Bacilli</taxon>
        <taxon>Bacillales</taxon>
        <taxon>Staphylococcaceae</taxon>
        <taxon>Salinicoccus</taxon>
    </lineage>
</organism>
<feature type="transmembrane region" description="Helical" evidence="1">
    <location>
        <begin position="9"/>
        <end position="26"/>
    </location>
</feature>